<dbReference type="FunFam" id="1.10.287.950:FF:000001">
    <property type="entry name" value="Methyl-accepting chemotaxis sensory transducer"/>
    <property type="match status" value="1"/>
</dbReference>
<dbReference type="EMBL" id="FPCH01000003">
    <property type="protein sequence ID" value="SFV37193.1"/>
    <property type="molecule type" value="Genomic_DNA"/>
</dbReference>
<feature type="domain" description="HAMP" evidence="8">
    <location>
        <begin position="424"/>
        <end position="476"/>
    </location>
</feature>
<dbReference type="CDD" id="cd06225">
    <property type="entry name" value="HAMP"/>
    <property type="match status" value="1"/>
</dbReference>
<evidence type="ECO:0000313" key="9">
    <source>
        <dbReference type="EMBL" id="SFV37193.1"/>
    </source>
</evidence>
<dbReference type="SUPFAM" id="SSF58104">
    <property type="entry name" value="Methyl-accepting chemotaxis protein (MCP) signaling domain"/>
    <property type="match status" value="1"/>
</dbReference>
<dbReference type="InterPro" id="IPR004089">
    <property type="entry name" value="MCPsignal_dom"/>
</dbReference>
<evidence type="ECO:0000259" key="7">
    <source>
        <dbReference type="PROSITE" id="PS50111"/>
    </source>
</evidence>
<dbReference type="RefSeq" id="WP_092868564.1">
    <property type="nucleotide sequence ID" value="NZ_FPCH01000003.1"/>
</dbReference>
<evidence type="ECO:0000256" key="6">
    <source>
        <dbReference type="SAM" id="Phobius"/>
    </source>
</evidence>
<accession>A0A1I7NRD2</accession>
<protein>
    <submittedName>
        <fullName evidence="9">Methyl-accepting chemotaxis protein</fullName>
    </submittedName>
</protein>
<keyword evidence="4" id="KW-0807">Transducer</keyword>
<dbReference type="InterPro" id="IPR051310">
    <property type="entry name" value="MCP_chemotaxis"/>
</dbReference>
<dbReference type="Pfam" id="PF00015">
    <property type="entry name" value="MCPsignal"/>
    <property type="match status" value="1"/>
</dbReference>
<dbReference type="AlphaFoldDB" id="A0A1I7NRD2"/>
<feature type="domain" description="Methyl-accepting transducer" evidence="7">
    <location>
        <begin position="481"/>
        <end position="710"/>
    </location>
</feature>
<dbReference type="PANTHER" id="PTHR43531:SF11">
    <property type="entry name" value="METHYL-ACCEPTING CHEMOTAXIS PROTEIN 3"/>
    <property type="match status" value="1"/>
</dbReference>
<dbReference type="GO" id="GO:0006935">
    <property type="term" value="P:chemotaxis"/>
    <property type="evidence" value="ECO:0007669"/>
    <property type="project" value="UniProtKB-KW"/>
</dbReference>
<dbReference type="SMART" id="SM00304">
    <property type="entry name" value="HAMP"/>
    <property type="match status" value="3"/>
</dbReference>
<dbReference type="Proteomes" id="UP000199423">
    <property type="component" value="Unassembled WGS sequence"/>
</dbReference>
<evidence type="ECO:0000256" key="3">
    <source>
        <dbReference type="ARBA" id="ARBA00029447"/>
    </source>
</evidence>
<dbReference type="PROSITE" id="PS50111">
    <property type="entry name" value="CHEMOTAXIS_TRANSDUC_2"/>
    <property type="match status" value="1"/>
</dbReference>
<dbReference type="GO" id="GO:0007165">
    <property type="term" value="P:signal transduction"/>
    <property type="evidence" value="ECO:0007669"/>
    <property type="project" value="UniProtKB-KW"/>
</dbReference>
<dbReference type="Gene3D" id="6.10.340.10">
    <property type="match status" value="1"/>
</dbReference>
<feature type="region of interest" description="Disordered" evidence="5">
    <location>
        <begin position="736"/>
        <end position="776"/>
    </location>
</feature>
<evidence type="ECO:0000256" key="2">
    <source>
        <dbReference type="ARBA" id="ARBA00022500"/>
    </source>
</evidence>
<dbReference type="CDD" id="cd11386">
    <property type="entry name" value="MCP_signal"/>
    <property type="match status" value="1"/>
</dbReference>
<dbReference type="PRINTS" id="PR00260">
    <property type="entry name" value="CHEMTRNSDUCR"/>
</dbReference>
<dbReference type="GO" id="GO:0004888">
    <property type="term" value="F:transmembrane signaling receptor activity"/>
    <property type="evidence" value="ECO:0007669"/>
    <property type="project" value="InterPro"/>
</dbReference>
<organism evidence="9 10">
    <name type="scientific">Hyphomicrobium facile</name>
    <dbReference type="NCBI Taxonomy" id="51670"/>
    <lineage>
        <taxon>Bacteria</taxon>
        <taxon>Pseudomonadati</taxon>
        <taxon>Pseudomonadota</taxon>
        <taxon>Alphaproteobacteria</taxon>
        <taxon>Hyphomicrobiales</taxon>
        <taxon>Hyphomicrobiaceae</taxon>
        <taxon>Hyphomicrobium</taxon>
    </lineage>
</organism>
<dbReference type="STRING" id="51670.SAMN04488557_3038"/>
<feature type="transmembrane region" description="Helical" evidence="6">
    <location>
        <begin position="268"/>
        <end position="290"/>
    </location>
</feature>
<dbReference type="OrthoDB" id="9814362at2"/>
<dbReference type="InterPro" id="IPR003660">
    <property type="entry name" value="HAMP_dom"/>
</dbReference>
<evidence type="ECO:0000256" key="4">
    <source>
        <dbReference type="PROSITE-ProRule" id="PRU00284"/>
    </source>
</evidence>
<evidence type="ECO:0000259" key="8">
    <source>
        <dbReference type="PROSITE" id="PS50885"/>
    </source>
</evidence>
<dbReference type="PROSITE" id="PS50885">
    <property type="entry name" value="HAMP"/>
    <property type="match status" value="3"/>
</dbReference>
<evidence type="ECO:0000313" key="10">
    <source>
        <dbReference type="Proteomes" id="UP000199423"/>
    </source>
</evidence>
<dbReference type="Pfam" id="PF00672">
    <property type="entry name" value="HAMP"/>
    <property type="match status" value="2"/>
</dbReference>
<name>A0A1I7NRD2_9HYPH</name>
<comment type="subcellular location">
    <subcellularLocation>
        <location evidence="1">Membrane</location>
    </subcellularLocation>
</comment>
<dbReference type="Gene3D" id="1.10.287.950">
    <property type="entry name" value="Methyl-accepting chemotaxis protein"/>
    <property type="match status" value="1"/>
</dbReference>
<dbReference type="PANTHER" id="PTHR43531">
    <property type="entry name" value="PROTEIN ICFG"/>
    <property type="match status" value="1"/>
</dbReference>
<feature type="domain" description="HAMP" evidence="8">
    <location>
        <begin position="371"/>
        <end position="417"/>
    </location>
</feature>
<keyword evidence="6" id="KW-1133">Transmembrane helix</keyword>
<keyword evidence="6" id="KW-0812">Transmembrane</keyword>
<dbReference type="GO" id="GO:0016020">
    <property type="term" value="C:membrane"/>
    <property type="evidence" value="ECO:0007669"/>
    <property type="project" value="UniProtKB-SubCell"/>
</dbReference>
<dbReference type="InterPro" id="IPR004090">
    <property type="entry name" value="Chemotax_Me-accpt_rcpt"/>
</dbReference>
<keyword evidence="10" id="KW-1185">Reference proteome</keyword>
<evidence type="ECO:0000256" key="1">
    <source>
        <dbReference type="ARBA" id="ARBA00004370"/>
    </source>
</evidence>
<keyword evidence="6" id="KW-0472">Membrane</keyword>
<proteinExistence type="inferred from homology"/>
<feature type="domain" description="HAMP" evidence="8">
    <location>
        <begin position="291"/>
        <end position="344"/>
    </location>
</feature>
<sequence length="776" mass="82532">MVIGYINSKWSMPRRLALISAVFLIPSLIQLYIYADHQLQQISTLDREIDGGRLASAVWTKMAADETTRSGDGELAKLSNISQSLGVQPSVNAFENARSTDERVRLGVELLDQIASSSGLAADASAATFHAQDLIVQRLSGVKQALIDLKSTLDTVSAVDDQAKLAINYAVLRRTTEKFRGSLNKLMSADLSGESKSALGDTNVRLLTTLDQIAAKIKAADYRRAAIGSDVIASVSDANSLVATSAGQISDLFDRLAKDHADAARSSLYRTLALLIAATVAAVVMVGLIAKGISVRLSSLVRAMDQISHKDLSVEVPYLADSNENGMIASALARFKEAVVENKAMTDAAVDAAKQQQEQSEHYAKEHERFMDAFTSAAERIASGDFTHRITEKVIPEYEAIINQMNLMMGQLDAAQAAKIEAEGQINVVVQSLGTSLSELAQGNLETSVYADIAPEFAKLKTDFNSAASQLRSTIELVKKGAASIKLGTEEISQASDDLSRRTENQAASLEQTAAAVKEITDTVNKTARGATHARETVSTAKADAEKSGEIVRKAISAMNGIESSSKQISQIIGVIDEIAFQTNLLALNAGVEAARAGDAGRGFAVVASEVRALAQRSAEAAKEIKGLISASTGQVAQGVQLVGETGLALTRIVTQVAEINTIVTDIATSANEQAHGLEQVNTAVNEMDQVTQQNAAMVEEATAATQTLAQQTEELVRLVSRFNTGDDTVIEMSTRREPPKSIARPQRAPAKSKVAAAGGMGRRNVASSDAGWEEF</sequence>
<comment type="similarity">
    <text evidence="3">Belongs to the methyl-accepting chemotaxis (MCP) protein family.</text>
</comment>
<evidence type="ECO:0000256" key="5">
    <source>
        <dbReference type="SAM" id="MobiDB-lite"/>
    </source>
</evidence>
<gene>
    <name evidence="9" type="ORF">SAMN04488557_3038</name>
</gene>
<keyword evidence="2" id="KW-0145">Chemotaxis</keyword>
<reference evidence="10" key="1">
    <citation type="submission" date="2016-10" db="EMBL/GenBank/DDBJ databases">
        <authorList>
            <person name="Varghese N."/>
            <person name="Submissions S."/>
        </authorList>
    </citation>
    <scope>NUCLEOTIDE SEQUENCE [LARGE SCALE GENOMIC DNA]</scope>
    <source>
        <strain evidence="10">DSM 1565</strain>
    </source>
</reference>
<dbReference type="SMART" id="SM00283">
    <property type="entry name" value="MA"/>
    <property type="match status" value="1"/>
</dbReference>
<feature type="transmembrane region" description="Helical" evidence="6">
    <location>
        <begin position="16"/>
        <end position="35"/>
    </location>
</feature>